<evidence type="ECO:0000256" key="1">
    <source>
        <dbReference type="SAM" id="MobiDB-lite"/>
    </source>
</evidence>
<sequence length="778" mass="89918">MSETRPQKRKRYIRDISIRVPRSTKYSWKKKKFTPLLNICLDRETEISNSDRHVENQAQMNVWDFNPFNIDGNINTDKEKSYEIAFDETFSVGGTTKDYSEKASTSDNDINLNESVDYSDEESTGNNDINYDESDDYSEEESSTENDINFEEPIDCSDREYNDNEDDHNDTSESRNEYVHRDLYADCEVSVEEIVSDIMDIYFVEAKVPQISTSEHHFCKNCRSYRPTDCLKEICESCETTSDTGIFYELDIHSQIQFLFEHRNLAEKLMPFEVRKDRIISDVKDGKEYIRVHDQSVPLEDQTCEKDFVNDTDPIHSIATGTNEERVVTISEKEGFGFVKYIAGRCDDDLFEVNLVPGDGNYQDDKVVYLQYLRDFPGNKIHLSFTIVPSQHYNWLRLKENTKETEQSIEKNGPMEQKEINSGEDLKKVIQETIREEFRGAKALLNDKEKENNFDVQTDEMGNFCQGLSRRSGVAYHVNPVVLKAVENTKVDEYLFGKDLQEKIKTAQSVDKTSSSISKYSYQTDRSELSGDKENRQTRFSEILRYISDRVDEAKSYSTLNTARSALSFIVTANIGDEKRIKRFFKGIDMIKRPRPKYDNIWNPKEDIEIPTDEVMIHNEITVDETVRENHYVTPVDDPVVENEIPTGEVMIYNEITVDETVRENNNETPVDGPVAENKIPVDVEKNDMANTDQKYETAAELFANAQLEIKENEPVEEELDKFLGDLVQNALEENGLGEKIYSEIKKPAITSVEILPPTKRITMNSKKITKKQKGKYL</sequence>
<dbReference type="Proteomes" id="UP000639338">
    <property type="component" value="Unassembled WGS sequence"/>
</dbReference>
<gene>
    <name evidence="2" type="ORF">HCN44_000831</name>
</gene>
<reference evidence="2 3" key="1">
    <citation type="submission" date="2020-08" db="EMBL/GenBank/DDBJ databases">
        <title>Aphidius gifuensis genome sequencing and assembly.</title>
        <authorList>
            <person name="Du Z."/>
        </authorList>
    </citation>
    <scope>NUCLEOTIDE SEQUENCE [LARGE SCALE GENOMIC DNA]</scope>
    <source>
        <strain evidence="2">YNYX2018</strain>
        <tissue evidence="2">Adults</tissue>
    </source>
</reference>
<feature type="compositionally biased region" description="Polar residues" evidence="1">
    <location>
        <begin position="102"/>
        <end position="116"/>
    </location>
</feature>
<protein>
    <submittedName>
        <fullName evidence="2">Uncharacterized protein</fullName>
    </submittedName>
</protein>
<feature type="region of interest" description="Disordered" evidence="1">
    <location>
        <begin position="93"/>
        <end position="175"/>
    </location>
</feature>
<evidence type="ECO:0000313" key="2">
    <source>
        <dbReference type="EMBL" id="KAF7991026.1"/>
    </source>
</evidence>
<comment type="caution">
    <text evidence="2">The sequence shown here is derived from an EMBL/GenBank/DDBJ whole genome shotgun (WGS) entry which is preliminary data.</text>
</comment>
<dbReference type="EMBL" id="JACMRX010000004">
    <property type="protein sequence ID" value="KAF7991026.1"/>
    <property type="molecule type" value="Genomic_DNA"/>
</dbReference>
<evidence type="ECO:0000313" key="3">
    <source>
        <dbReference type="Proteomes" id="UP000639338"/>
    </source>
</evidence>
<keyword evidence="3" id="KW-1185">Reference proteome</keyword>
<accession>A0A834XRR8</accession>
<name>A0A834XRR8_APHGI</name>
<dbReference type="OrthoDB" id="7701087at2759"/>
<organism evidence="2 3">
    <name type="scientific">Aphidius gifuensis</name>
    <name type="common">Parasitoid wasp</name>
    <dbReference type="NCBI Taxonomy" id="684658"/>
    <lineage>
        <taxon>Eukaryota</taxon>
        <taxon>Metazoa</taxon>
        <taxon>Ecdysozoa</taxon>
        <taxon>Arthropoda</taxon>
        <taxon>Hexapoda</taxon>
        <taxon>Insecta</taxon>
        <taxon>Pterygota</taxon>
        <taxon>Neoptera</taxon>
        <taxon>Endopterygota</taxon>
        <taxon>Hymenoptera</taxon>
        <taxon>Apocrita</taxon>
        <taxon>Ichneumonoidea</taxon>
        <taxon>Braconidae</taxon>
        <taxon>Aphidiinae</taxon>
        <taxon>Aphidius</taxon>
    </lineage>
</organism>
<feature type="compositionally biased region" description="Acidic residues" evidence="1">
    <location>
        <begin position="130"/>
        <end position="155"/>
    </location>
</feature>
<dbReference type="AlphaFoldDB" id="A0A834XRR8"/>
<proteinExistence type="predicted"/>